<evidence type="ECO:0000313" key="2">
    <source>
        <dbReference type="EMBL" id="EIW77068.1"/>
    </source>
</evidence>
<sequence>MKQSSEKKTAEARSRSPHVHFAQQGNLGTTKESRGRRGKKTPRRTRLEDGGRPKAPATGHETTHQPEQRIYANQTMAAPAPVPNPAPQQRTHATPARSTHGQWWSPNPAFCCAPNKWPAPREQAPNPRTPDPPHHPGLSPYTHPYRSPYAPQTPYAYTPQTPYTPRAPYTPCAQAANAYTLGSPASYAAAPAYIHSPFPFRPVPVLRGPWVGDYGTPAWGGGAAGLAY</sequence>
<dbReference type="EMBL" id="JH711584">
    <property type="protein sequence ID" value="EIW77068.1"/>
    <property type="molecule type" value="Genomic_DNA"/>
</dbReference>
<dbReference type="RefSeq" id="XP_007772520.1">
    <property type="nucleotide sequence ID" value="XM_007774330.1"/>
</dbReference>
<dbReference type="KEGG" id="cput:CONPUDRAFT_139150"/>
<organism evidence="2 3">
    <name type="scientific">Coniophora puteana (strain RWD-64-598)</name>
    <name type="common">Brown rot fungus</name>
    <dbReference type="NCBI Taxonomy" id="741705"/>
    <lineage>
        <taxon>Eukaryota</taxon>
        <taxon>Fungi</taxon>
        <taxon>Dikarya</taxon>
        <taxon>Basidiomycota</taxon>
        <taxon>Agaricomycotina</taxon>
        <taxon>Agaricomycetes</taxon>
        <taxon>Agaricomycetidae</taxon>
        <taxon>Boletales</taxon>
        <taxon>Coniophorineae</taxon>
        <taxon>Coniophoraceae</taxon>
        <taxon>Coniophora</taxon>
    </lineage>
</organism>
<keyword evidence="3" id="KW-1185">Reference proteome</keyword>
<name>A0A5M3MCX6_CONPW</name>
<feature type="compositionally biased region" description="Basic and acidic residues" evidence="1">
    <location>
        <begin position="1"/>
        <end position="14"/>
    </location>
</feature>
<dbReference type="GeneID" id="19201301"/>
<accession>A0A5M3MCX6</accession>
<feature type="region of interest" description="Disordered" evidence="1">
    <location>
        <begin position="1"/>
        <end position="144"/>
    </location>
</feature>
<dbReference type="AlphaFoldDB" id="A0A5M3MCX6"/>
<comment type="caution">
    <text evidence="2">The sequence shown here is derived from an EMBL/GenBank/DDBJ whole genome shotgun (WGS) entry which is preliminary data.</text>
</comment>
<protein>
    <submittedName>
        <fullName evidence="2">Uncharacterized protein</fullName>
    </submittedName>
</protein>
<evidence type="ECO:0000313" key="3">
    <source>
        <dbReference type="Proteomes" id="UP000053558"/>
    </source>
</evidence>
<feature type="compositionally biased region" description="Polar residues" evidence="1">
    <location>
        <begin position="88"/>
        <end position="105"/>
    </location>
</feature>
<evidence type="ECO:0000256" key="1">
    <source>
        <dbReference type="SAM" id="MobiDB-lite"/>
    </source>
</evidence>
<gene>
    <name evidence="2" type="ORF">CONPUDRAFT_139150</name>
</gene>
<feature type="compositionally biased region" description="Basic residues" evidence="1">
    <location>
        <begin position="34"/>
        <end position="44"/>
    </location>
</feature>
<proteinExistence type="predicted"/>
<dbReference type="Proteomes" id="UP000053558">
    <property type="component" value="Unassembled WGS sequence"/>
</dbReference>
<reference evidence="3" key="1">
    <citation type="journal article" date="2012" name="Science">
        <title>The Paleozoic origin of enzymatic lignin decomposition reconstructed from 31 fungal genomes.</title>
        <authorList>
            <person name="Floudas D."/>
            <person name="Binder M."/>
            <person name="Riley R."/>
            <person name="Barry K."/>
            <person name="Blanchette R.A."/>
            <person name="Henrissat B."/>
            <person name="Martinez A.T."/>
            <person name="Otillar R."/>
            <person name="Spatafora J.W."/>
            <person name="Yadav J.S."/>
            <person name="Aerts A."/>
            <person name="Benoit I."/>
            <person name="Boyd A."/>
            <person name="Carlson A."/>
            <person name="Copeland A."/>
            <person name="Coutinho P.M."/>
            <person name="de Vries R.P."/>
            <person name="Ferreira P."/>
            <person name="Findley K."/>
            <person name="Foster B."/>
            <person name="Gaskell J."/>
            <person name="Glotzer D."/>
            <person name="Gorecki P."/>
            <person name="Heitman J."/>
            <person name="Hesse C."/>
            <person name="Hori C."/>
            <person name="Igarashi K."/>
            <person name="Jurgens J.A."/>
            <person name="Kallen N."/>
            <person name="Kersten P."/>
            <person name="Kohler A."/>
            <person name="Kuees U."/>
            <person name="Kumar T.K.A."/>
            <person name="Kuo A."/>
            <person name="LaButti K."/>
            <person name="Larrondo L.F."/>
            <person name="Lindquist E."/>
            <person name="Ling A."/>
            <person name="Lombard V."/>
            <person name="Lucas S."/>
            <person name="Lundell T."/>
            <person name="Martin R."/>
            <person name="McLaughlin D.J."/>
            <person name="Morgenstern I."/>
            <person name="Morin E."/>
            <person name="Murat C."/>
            <person name="Nagy L.G."/>
            <person name="Nolan M."/>
            <person name="Ohm R.A."/>
            <person name="Patyshakuliyeva A."/>
            <person name="Rokas A."/>
            <person name="Ruiz-Duenas F.J."/>
            <person name="Sabat G."/>
            <person name="Salamov A."/>
            <person name="Samejima M."/>
            <person name="Schmutz J."/>
            <person name="Slot J.C."/>
            <person name="St John F."/>
            <person name="Stenlid J."/>
            <person name="Sun H."/>
            <person name="Sun S."/>
            <person name="Syed K."/>
            <person name="Tsang A."/>
            <person name="Wiebenga A."/>
            <person name="Young D."/>
            <person name="Pisabarro A."/>
            <person name="Eastwood D.C."/>
            <person name="Martin F."/>
            <person name="Cullen D."/>
            <person name="Grigoriev I.V."/>
            <person name="Hibbett D.S."/>
        </authorList>
    </citation>
    <scope>NUCLEOTIDE SEQUENCE [LARGE SCALE GENOMIC DNA]</scope>
    <source>
        <strain evidence="3">RWD-64-598 SS2</strain>
    </source>
</reference>